<feature type="transmembrane region" description="Helical" evidence="4">
    <location>
        <begin position="155"/>
        <end position="175"/>
    </location>
</feature>
<keyword evidence="1" id="KW-0145">Chemotaxis</keyword>
<gene>
    <name evidence="6" type="ORF">TPHV1_170029</name>
</gene>
<dbReference type="GO" id="GO:0005886">
    <property type="term" value="C:plasma membrane"/>
    <property type="evidence" value="ECO:0007669"/>
    <property type="project" value="TreeGrafter"/>
</dbReference>
<dbReference type="Pfam" id="PF00015">
    <property type="entry name" value="MCPsignal"/>
    <property type="match status" value="1"/>
</dbReference>
<accession>A0A0B7GS64</accession>
<dbReference type="SMART" id="SM00283">
    <property type="entry name" value="MA"/>
    <property type="match status" value="1"/>
</dbReference>
<feature type="transmembrane region" description="Helical" evidence="4">
    <location>
        <begin position="120"/>
        <end position="143"/>
    </location>
</feature>
<dbReference type="InterPro" id="IPR004089">
    <property type="entry name" value="MCPsignal_dom"/>
</dbReference>
<feature type="transmembrane region" description="Helical" evidence="4">
    <location>
        <begin position="235"/>
        <end position="256"/>
    </location>
</feature>
<name>A0A0B7GS64_TREPH</name>
<keyword evidence="4" id="KW-0472">Membrane</keyword>
<dbReference type="Gene3D" id="1.10.287.950">
    <property type="entry name" value="Methyl-accepting chemotaxis protein"/>
    <property type="match status" value="1"/>
</dbReference>
<dbReference type="PANTHER" id="PTHR43531">
    <property type="entry name" value="PROTEIN ICFG"/>
    <property type="match status" value="1"/>
</dbReference>
<keyword evidence="7" id="KW-1185">Reference proteome</keyword>
<keyword evidence="4" id="KW-1133">Transmembrane helix</keyword>
<dbReference type="RefSeq" id="WP_052812482.1">
    <property type="nucleotide sequence ID" value="NZ_CDNC01000009.1"/>
</dbReference>
<evidence type="ECO:0000313" key="6">
    <source>
        <dbReference type="EMBL" id="CEM61298.1"/>
    </source>
</evidence>
<feature type="transmembrane region" description="Helical" evidence="4">
    <location>
        <begin position="28"/>
        <end position="50"/>
    </location>
</feature>
<dbReference type="GO" id="GO:0007165">
    <property type="term" value="P:signal transduction"/>
    <property type="evidence" value="ECO:0007669"/>
    <property type="project" value="UniProtKB-KW"/>
</dbReference>
<keyword evidence="3" id="KW-0807">Transducer</keyword>
<feature type="transmembrane region" description="Helical" evidence="4">
    <location>
        <begin position="201"/>
        <end position="223"/>
    </location>
</feature>
<dbReference type="GO" id="GO:0006935">
    <property type="term" value="P:chemotaxis"/>
    <property type="evidence" value="ECO:0007669"/>
    <property type="project" value="UniProtKB-KW"/>
</dbReference>
<reference evidence="7" key="1">
    <citation type="submission" date="2015-01" db="EMBL/GenBank/DDBJ databases">
        <authorList>
            <person name="Manzoor Shahid"/>
            <person name="Zubair Saima"/>
        </authorList>
    </citation>
    <scope>NUCLEOTIDE SEQUENCE [LARGE SCALE GENOMIC DNA]</scope>
    <source>
        <strain evidence="7">V1</strain>
    </source>
</reference>
<dbReference type="SUPFAM" id="SSF58104">
    <property type="entry name" value="Methyl-accepting chemotaxis protein (MCP) signaling domain"/>
    <property type="match status" value="2"/>
</dbReference>
<feature type="domain" description="Methyl-accepting transducer" evidence="5">
    <location>
        <begin position="361"/>
        <end position="583"/>
    </location>
</feature>
<evidence type="ECO:0000313" key="7">
    <source>
        <dbReference type="Proteomes" id="UP000042527"/>
    </source>
</evidence>
<sequence>MLKWIITPPPPGQKNINSEIEELKRKTLIKIFIGFLSIQLFTTVRGGIFLNKHNPFMGRSFEGVVLQRNIYIAVVVCIVVGISCYLVFMKILSPLWEMLSTEKEEKKNIDIEYIFKRLQFFYTFSAMFSLLLWVIFSLLLVVAKISTTPAHTVVLVRYTESFLIAFLTTVLLDILMQPVKKLLGITDIVNQKHDIFSLKNVLFPIAVLVFSIAHTFVIQWYYMQPKVIAEGRSDYVSSYVTLGIYILVVIIVFTLLSKRQDSIQTNSLKNQLLLLLGDNDVEISRRIAIRNFNEMGEVTSYFNRYLDRLQQMIKVLKNKSFEIKETEEVLSENMSESAGAVNQISTNINEVKQQTFIQAESVTEASEAIDSIMLLIEQLNASIDRQAANVAESSSVIEEMVANIGSITQAVESSDITVQSLVTATDEGRTNMDTANTIMQKIAEESGTLLEASNVIQHIASQTNLLAMNAAIEAAHAGDAGKGFAVVADEIRKLAEESSTQGRSITVTLKQFGGELETLASSTKRTMENFNAIYSLSEEVKSISLRLVSALKEQGHGSSEVLTAIRDINEVTIDVQNDSDKMLSGGKNIVTEMRKLTELTQIITNSMDEMAAGAVQINNSIQDVEQITQKNKKSIEELAIEINRFKE</sequence>
<dbReference type="PANTHER" id="PTHR43531:SF11">
    <property type="entry name" value="METHYL-ACCEPTING CHEMOTAXIS PROTEIN 3"/>
    <property type="match status" value="1"/>
</dbReference>
<evidence type="ECO:0000256" key="4">
    <source>
        <dbReference type="SAM" id="Phobius"/>
    </source>
</evidence>
<proteinExistence type="inferred from homology"/>
<feature type="transmembrane region" description="Helical" evidence="4">
    <location>
        <begin position="70"/>
        <end position="88"/>
    </location>
</feature>
<evidence type="ECO:0000256" key="3">
    <source>
        <dbReference type="PROSITE-ProRule" id="PRU00284"/>
    </source>
</evidence>
<dbReference type="PROSITE" id="PS50111">
    <property type="entry name" value="CHEMOTAXIS_TRANSDUC_2"/>
    <property type="match status" value="1"/>
</dbReference>
<organism evidence="6 7">
    <name type="scientific">Treponema phagedenis</name>
    <dbReference type="NCBI Taxonomy" id="162"/>
    <lineage>
        <taxon>Bacteria</taxon>
        <taxon>Pseudomonadati</taxon>
        <taxon>Spirochaetota</taxon>
        <taxon>Spirochaetia</taxon>
        <taxon>Spirochaetales</taxon>
        <taxon>Treponemataceae</taxon>
        <taxon>Treponema</taxon>
    </lineage>
</organism>
<comment type="similarity">
    <text evidence="2">Belongs to the methyl-accepting chemotaxis (MCP) protein family.</text>
</comment>
<dbReference type="GO" id="GO:0004888">
    <property type="term" value="F:transmembrane signaling receptor activity"/>
    <property type="evidence" value="ECO:0007669"/>
    <property type="project" value="TreeGrafter"/>
</dbReference>
<dbReference type="AlphaFoldDB" id="A0A0B7GS64"/>
<dbReference type="EMBL" id="CDNC01000009">
    <property type="protein sequence ID" value="CEM61298.1"/>
    <property type="molecule type" value="Genomic_DNA"/>
</dbReference>
<protein>
    <recommendedName>
        <fullName evidence="5">Methyl-accepting transducer domain-containing protein</fullName>
    </recommendedName>
</protein>
<dbReference type="InterPro" id="IPR051310">
    <property type="entry name" value="MCP_chemotaxis"/>
</dbReference>
<evidence type="ECO:0000259" key="5">
    <source>
        <dbReference type="PROSITE" id="PS50111"/>
    </source>
</evidence>
<evidence type="ECO:0000256" key="2">
    <source>
        <dbReference type="ARBA" id="ARBA00029447"/>
    </source>
</evidence>
<dbReference type="Proteomes" id="UP000042527">
    <property type="component" value="Unassembled WGS sequence"/>
</dbReference>
<evidence type="ECO:0000256" key="1">
    <source>
        <dbReference type="ARBA" id="ARBA00022500"/>
    </source>
</evidence>
<keyword evidence="4" id="KW-0812">Transmembrane</keyword>